<dbReference type="EMBL" id="MU853415">
    <property type="protein sequence ID" value="KAK4132841.1"/>
    <property type="molecule type" value="Genomic_DNA"/>
</dbReference>
<dbReference type="PANTHER" id="PTHR28004">
    <property type="entry name" value="ZGC:162816-RELATED"/>
    <property type="match status" value="1"/>
</dbReference>
<dbReference type="SMART" id="SM01119">
    <property type="entry name" value="D-ser_dehydrat"/>
    <property type="match status" value="1"/>
</dbReference>
<evidence type="ECO:0000259" key="1">
    <source>
        <dbReference type="SMART" id="SM01119"/>
    </source>
</evidence>
<feature type="domain" description="D-serine dehydratase-like" evidence="1">
    <location>
        <begin position="324"/>
        <end position="449"/>
    </location>
</feature>
<dbReference type="Pfam" id="PF14031">
    <property type="entry name" value="D-ser_dehydrat"/>
    <property type="match status" value="1"/>
</dbReference>
<sequence length="469" mass="50334">MAAPIASAELKEQLRARFVGKTLHDVPTPSAVLDLAKVEANCTRMLDATDKLGFLWRAHIKSHKTTELTRLQVGPDRTTPVALIVSTLTEAETIAPLLKHYQSRGRPVNILFSLPLFPSALPRLAHLTSTLLSPNPGPSPPPTLCLMIDHPSQLPPLTALPTPPQIFLKIDTAYGRAGVAPPSPACAALVDAALAAERAGICVLHGLYSHAGHSYGARGGAADVARYLVAEFAGLGEVGRLVVRGRKTGLVLSVGATPTAMVVQLRAEQGGGGGGLGELGRVVGGLREEGYVLEVHAGVYPTLDLQQLATHAKDPSFMTADDIAISVVAEVASIYSDRGVNGTPEVLINAGVLALGREPVADKGEIPGQDYSAWGLVMPWGLKNPAPGPEFPRRHEGWQVGRISQEHGILTWQGKKEDVLPLEYGQRVRVWPNHSCIAGAGFDWYLIVDSRRKDREDEVVDVWPRWRGW</sequence>
<dbReference type="GO" id="GO:0036088">
    <property type="term" value="P:D-serine catabolic process"/>
    <property type="evidence" value="ECO:0007669"/>
    <property type="project" value="TreeGrafter"/>
</dbReference>
<dbReference type="InterPro" id="IPR029066">
    <property type="entry name" value="PLP-binding_barrel"/>
</dbReference>
<name>A0AAN6UJJ0_9PEZI</name>
<reference evidence="2" key="1">
    <citation type="journal article" date="2023" name="Mol. Phylogenet. Evol.">
        <title>Genome-scale phylogeny and comparative genomics of the fungal order Sordariales.</title>
        <authorList>
            <person name="Hensen N."/>
            <person name="Bonometti L."/>
            <person name="Westerberg I."/>
            <person name="Brannstrom I.O."/>
            <person name="Guillou S."/>
            <person name="Cros-Aarteil S."/>
            <person name="Calhoun S."/>
            <person name="Haridas S."/>
            <person name="Kuo A."/>
            <person name="Mondo S."/>
            <person name="Pangilinan J."/>
            <person name="Riley R."/>
            <person name="LaButti K."/>
            <person name="Andreopoulos B."/>
            <person name="Lipzen A."/>
            <person name="Chen C."/>
            <person name="Yan M."/>
            <person name="Daum C."/>
            <person name="Ng V."/>
            <person name="Clum A."/>
            <person name="Steindorff A."/>
            <person name="Ohm R.A."/>
            <person name="Martin F."/>
            <person name="Silar P."/>
            <person name="Natvig D.O."/>
            <person name="Lalanne C."/>
            <person name="Gautier V."/>
            <person name="Ament-Velasquez S.L."/>
            <person name="Kruys A."/>
            <person name="Hutchinson M.I."/>
            <person name="Powell A.J."/>
            <person name="Barry K."/>
            <person name="Miller A.N."/>
            <person name="Grigoriev I.V."/>
            <person name="Debuchy R."/>
            <person name="Gladieux P."/>
            <person name="Hiltunen Thoren M."/>
            <person name="Johannesson H."/>
        </authorList>
    </citation>
    <scope>NUCLEOTIDE SEQUENCE</scope>
    <source>
        <strain evidence="2">CBS 123565</strain>
    </source>
</reference>
<dbReference type="Proteomes" id="UP001304895">
    <property type="component" value="Unassembled WGS sequence"/>
</dbReference>
<proteinExistence type="predicted"/>
<dbReference type="PANTHER" id="PTHR28004:SF2">
    <property type="entry name" value="D-SERINE DEHYDRATASE"/>
    <property type="match status" value="1"/>
</dbReference>
<evidence type="ECO:0000313" key="2">
    <source>
        <dbReference type="EMBL" id="KAK4132841.1"/>
    </source>
</evidence>
<dbReference type="Gene3D" id="3.20.20.10">
    <property type="entry name" value="Alanine racemase"/>
    <property type="match status" value="1"/>
</dbReference>
<dbReference type="AlphaFoldDB" id="A0AAN6UJJ0"/>
<dbReference type="InterPro" id="IPR042208">
    <property type="entry name" value="D-ser_dehydrat-like_sf"/>
</dbReference>
<dbReference type="Gene3D" id="2.40.37.20">
    <property type="entry name" value="D-serine dehydratase-like domain"/>
    <property type="match status" value="1"/>
</dbReference>
<dbReference type="InterPro" id="IPR051466">
    <property type="entry name" value="D-amino_acid_metab_enzyme"/>
</dbReference>
<dbReference type="InterPro" id="IPR026956">
    <property type="entry name" value="D-ser_dehydrat-like_dom"/>
</dbReference>
<accession>A0AAN6UJJ0</accession>
<comment type="caution">
    <text evidence="2">The sequence shown here is derived from an EMBL/GenBank/DDBJ whole genome shotgun (WGS) entry which is preliminary data.</text>
</comment>
<reference evidence="2" key="2">
    <citation type="submission" date="2023-05" db="EMBL/GenBank/DDBJ databases">
        <authorList>
            <consortium name="Lawrence Berkeley National Laboratory"/>
            <person name="Steindorff A."/>
            <person name="Hensen N."/>
            <person name="Bonometti L."/>
            <person name="Westerberg I."/>
            <person name="Brannstrom I.O."/>
            <person name="Guillou S."/>
            <person name="Cros-Aarteil S."/>
            <person name="Calhoun S."/>
            <person name="Haridas S."/>
            <person name="Kuo A."/>
            <person name="Mondo S."/>
            <person name="Pangilinan J."/>
            <person name="Riley R."/>
            <person name="Labutti K."/>
            <person name="Andreopoulos B."/>
            <person name="Lipzen A."/>
            <person name="Chen C."/>
            <person name="Yanf M."/>
            <person name="Daum C."/>
            <person name="Ng V."/>
            <person name="Clum A."/>
            <person name="Ohm R."/>
            <person name="Martin F."/>
            <person name="Silar P."/>
            <person name="Natvig D."/>
            <person name="Lalanne C."/>
            <person name="Gautier V."/>
            <person name="Ament-Velasquez S.L."/>
            <person name="Kruys A."/>
            <person name="Hutchinson M.I."/>
            <person name="Powell A.J."/>
            <person name="Barry K."/>
            <person name="Miller A.N."/>
            <person name="Grigoriev I.V."/>
            <person name="Debuchy R."/>
            <person name="Gladieux P."/>
            <person name="Thoren M.H."/>
            <person name="Johannesson H."/>
        </authorList>
    </citation>
    <scope>NUCLEOTIDE SEQUENCE</scope>
    <source>
        <strain evidence="2">CBS 123565</strain>
    </source>
</reference>
<dbReference type="SUPFAM" id="SSF51419">
    <property type="entry name" value="PLP-binding barrel"/>
    <property type="match status" value="1"/>
</dbReference>
<dbReference type="GO" id="GO:0008721">
    <property type="term" value="F:D-serine ammonia-lyase activity"/>
    <property type="evidence" value="ECO:0007669"/>
    <property type="project" value="TreeGrafter"/>
</dbReference>
<keyword evidence="3" id="KW-1185">Reference proteome</keyword>
<gene>
    <name evidence="2" type="ORF">BT67DRAFT_74564</name>
</gene>
<organism evidence="2 3">
    <name type="scientific">Trichocladium antarcticum</name>
    <dbReference type="NCBI Taxonomy" id="1450529"/>
    <lineage>
        <taxon>Eukaryota</taxon>
        <taxon>Fungi</taxon>
        <taxon>Dikarya</taxon>
        <taxon>Ascomycota</taxon>
        <taxon>Pezizomycotina</taxon>
        <taxon>Sordariomycetes</taxon>
        <taxon>Sordariomycetidae</taxon>
        <taxon>Sordariales</taxon>
        <taxon>Chaetomiaceae</taxon>
        <taxon>Trichocladium</taxon>
    </lineage>
</organism>
<protein>
    <recommendedName>
        <fullName evidence="1">D-serine dehydratase-like domain-containing protein</fullName>
    </recommendedName>
</protein>
<evidence type="ECO:0000313" key="3">
    <source>
        <dbReference type="Proteomes" id="UP001304895"/>
    </source>
</evidence>